<evidence type="ECO:0000313" key="3">
    <source>
        <dbReference type="Proteomes" id="UP000528824"/>
    </source>
</evidence>
<dbReference type="PANTHER" id="PTHR43730">
    <property type="entry name" value="BETA-MANNOSIDASE"/>
    <property type="match status" value="1"/>
</dbReference>
<dbReference type="InterPro" id="IPR050887">
    <property type="entry name" value="Beta-mannosidase_GH2"/>
</dbReference>
<dbReference type="PANTHER" id="PTHR43730:SF1">
    <property type="entry name" value="BETA-MANNOSIDASE"/>
    <property type="match status" value="1"/>
</dbReference>
<reference evidence="2 3" key="1">
    <citation type="submission" date="2020-08" db="EMBL/GenBank/DDBJ databases">
        <title>Genomic Encyclopedia of Type Strains, Phase IV (KMG-V): Genome sequencing to study the core and pangenomes of soil and plant-associated prokaryotes.</title>
        <authorList>
            <person name="Whitman W."/>
        </authorList>
    </citation>
    <scope>NUCLEOTIDE SEQUENCE [LARGE SCALE GENOMIC DNA]</scope>
    <source>
        <strain evidence="2 3">SEMIA 4034</strain>
    </source>
</reference>
<gene>
    <name evidence="2" type="ORF">GGI59_006428</name>
</gene>
<dbReference type="InterPro" id="IPR017853">
    <property type="entry name" value="GH"/>
</dbReference>
<dbReference type="GO" id="GO:0004567">
    <property type="term" value="F:beta-mannosidase activity"/>
    <property type="evidence" value="ECO:0007669"/>
    <property type="project" value="TreeGrafter"/>
</dbReference>
<dbReference type="EMBL" id="JACHBC010000029">
    <property type="protein sequence ID" value="MBB5564719.1"/>
    <property type="molecule type" value="Genomic_DNA"/>
</dbReference>
<dbReference type="GO" id="GO:0006516">
    <property type="term" value="P:glycoprotein catabolic process"/>
    <property type="evidence" value="ECO:0007669"/>
    <property type="project" value="TreeGrafter"/>
</dbReference>
<sequence length="239" mass="26537">MTSSTRSVAPAFAWLAIDRGADGRDFGLLVNGERMPWRGLDHADIVRLPGGRDDYEPWLRLAAEADMNMIRIGGTMAYETPDFFRLCDEFGLLVWQDFMFSNFDYPKGDNALNTHVEAEVAQFLSATRLSPSLAVICGGSEIHQQAAMFGLPERLWASPIVEEIIPAVARSLRPDVPYVVNSPFGGAMPFSSNEGVTHYYGVGAYMRPLDDTRRADVRFAAKAWLSRTTGQIRTLGGRR</sequence>
<keyword evidence="3" id="KW-1185">Reference proteome</keyword>
<dbReference type="AlphaFoldDB" id="A0A7W9CYK8"/>
<accession>A0A7W9CYK8</accession>
<keyword evidence="1" id="KW-0326">Glycosidase</keyword>
<dbReference type="Gene3D" id="3.20.20.80">
    <property type="entry name" value="Glycosidases"/>
    <property type="match status" value="1"/>
</dbReference>
<dbReference type="Proteomes" id="UP000528824">
    <property type="component" value="Unassembled WGS sequence"/>
</dbReference>
<keyword evidence="1" id="KW-0378">Hydrolase</keyword>
<proteinExistence type="predicted"/>
<name>A0A7W9CYK8_9HYPH</name>
<evidence type="ECO:0000313" key="2">
    <source>
        <dbReference type="EMBL" id="MBB5564719.1"/>
    </source>
</evidence>
<dbReference type="SUPFAM" id="SSF51445">
    <property type="entry name" value="(Trans)glycosidases"/>
    <property type="match status" value="1"/>
</dbReference>
<comment type="caution">
    <text evidence="2">The sequence shown here is derived from an EMBL/GenBank/DDBJ whole genome shotgun (WGS) entry which is preliminary data.</text>
</comment>
<organism evidence="2 3">
    <name type="scientific">Rhizobium lentis</name>
    <dbReference type="NCBI Taxonomy" id="1138194"/>
    <lineage>
        <taxon>Bacteria</taxon>
        <taxon>Pseudomonadati</taxon>
        <taxon>Pseudomonadota</taxon>
        <taxon>Alphaproteobacteria</taxon>
        <taxon>Hyphomicrobiales</taxon>
        <taxon>Rhizobiaceae</taxon>
        <taxon>Rhizobium/Agrobacterium group</taxon>
        <taxon>Rhizobium</taxon>
    </lineage>
</organism>
<evidence type="ECO:0000256" key="1">
    <source>
        <dbReference type="ARBA" id="ARBA00023295"/>
    </source>
</evidence>
<protein>
    <submittedName>
        <fullName evidence="2">Beta-galactosidase/beta-glucuronidase</fullName>
    </submittedName>
</protein>